<evidence type="ECO:0000256" key="1">
    <source>
        <dbReference type="SAM" id="MobiDB-lite"/>
    </source>
</evidence>
<dbReference type="EMBL" id="JAVHJO010000005">
    <property type="protein sequence ID" value="KAK6539984.1"/>
    <property type="molecule type" value="Genomic_DNA"/>
</dbReference>
<feature type="compositionally biased region" description="Polar residues" evidence="1">
    <location>
        <begin position="1"/>
        <end position="14"/>
    </location>
</feature>
<sequence length="243" mass="26639">MSQTHAIASGSNKKANAIRIRDNQRKSRAKHKEFVDSLQQRLREYETKGIQASAQMQQAARKVALENQRLRMLLQQNGVSPAEVDRFLSSFHDQTGLGAEARTPSDFVPKPQGCKRQIFSSDKAHEIRKQASPNRVCFNDEVASSGMDKRDSTKGCQSTIFGDASKTGCEGASIESSASPIDGSPAIDSNLETPCQTVANIMLQMRGDGDEQTVLSELSRLGCENPASCTMKNTKVFQILDEI</sequence>
<reference evidence="2 3" key="1">
    <citation type="submission" date="2019-10" db="EMBL/GenBank/DDBJ databases">
        <authorList>
            <person name="Palmer J.M."/>
        </authorList>
    </citation>
    <scope>NUCLEOTIDE SEQUENCE [LARGE SCALE GENOMIC DNA]</scope>
    <source>
        <strain evidence="2 3">TWF694</strain>
    </source>
</reference>
<organism evidence="2 3">
    <name type="scientific">Orbilia ellipsospora</name>
    <dbReference type="NCBI Taxonomy" id="2528407"/>
    <lineage>
        <taxon>Eukaryota</taxon>
        <taxon>Fungi</taxon>
        <taxon>Dikarya</taxon>
        <taxon>Ascomycota</taxon>
        <taxon>Pezizomycotina</taxon>
        <taxon>Orbiliomycetes</taxon>
        <taxon>Orbiliales</taxon>
        <taxon>Orbiliaceae</taxon>
        <taxon>Orbilia</taxon>
    </lineage>
</organism>
<feature type="region of interest" description="Disordered" evidence="1">
    <location>
        <begin position="1"/>
        <end position="34"/>
    </location>
</feature>
<dbReference type="PANTHER" id="PTHR42070">
    <property type="entry name" value="FILAMENT ASSOCIATED PROTEIN, PUTATIVE (AFU_ORTHOLOGUE AFUA_8G06630)-RELATED"/>
    <property type="match status" value="1"/>
</dbReference>
<evidence type="ECO:0008006" key="4">
    <source>
        <dbReference type="Google" id="ProtNLM"/>
    </source>
</evidence>
<proteinExistence type="predicted"/>
<dbReference type="Proteomes" id="UP001365542">
    <property type="component" value="Unassembled WGS sequence"/>
</dbReference>
<gene>
    <name evidence="2" type="ORF">TWF694_008817</name>
</gene>
<dbReference type="PANTHER" id="PTHR42070:SF1">
    <property type="entry name" value="FILAMENT ASSOCIATED PROTEIN, PUTATIVE (AFU_ORTHOLOGUE AFUA_8G06630)-RELATED"/>
    <property type="match status" value="1"/>
</dbReference>
<name>A0AAV9XFT3_9PEZI</name>
<comment type="caution">
    <text evidence="2">The sequence shown here is derived from an EMBL/GenBank/DDBJ whole genome shotgun (WGS) entry which is preliminary data.</text>
</comment>
<protein>
    <recommendedName>
        <fullName evidence="4">BZIP domain-containing protein</fullName>
    </recommendedName>
</protein>
<accession>A0AAV9XFT3</accession>
<dbReference type="AlphaFoldDB" id="A0AAV9XFT3"/>
<evidence type="ECO:0000313" key="2">
    <source>
        <dbReference type="EMBL" id="KAK6539984.1"/>
    </source>
</evidence>
<evidence type="ECO:0000313" key="3">
    <source>
        <dbReference type="Proteomes" id="UP001365542"/>
    </source>
</evidence>
<keyword evidence="3" id="KW-1185">Reference proteome</keyword>